<name>A0A1G6HNY1_9BACL</name>
<protein>
    <submittedName>
        <fullName evidence="1">Uncharacterized protein</fullName>
    </submittedName>
</protein>
<dbReference type="Gene3D" id="3.30.310.100">
    <property type="entry name" value="YugN-like"/>
    <property type="match status" value="1"/>
</dbReference>
<dbReference type="InterPro" id="IPR036491">
    <property type="entry name" value="YugN-like_sf"/>
</dbReference>
<accession>A0A1G6HNY1</accession>
<evidence type="ECO:0000313" key="2">
    <source>
        <dbReference type="Proteomes" id="UP000199387"/>
    </source>
</evidence>
<sequence length="112" mass="13068">MGLKMKRITGLVYAPDQIDRFLCSRGFVRRNGQPPVYDLRIRDHISGEEFRLRIPTTHHRTKNQPTIHLKLGQPVLHRLSGGRRDGFIPDHIREATEHKIAEIFSYLYSVHS</sequence>
<gene>
    <name evidence="1" type="ORF">SAMN04488112_101115</name>
</gene>
<dbReference type="Proteomes" id="UP000199387">
    <property type="component" value="Unassembled WGS sequence"/>
</dbReference>
<dbReference type="AlphaFoldDB" id="A0A1G6HNY1"/>
<evidence type="ECO:0000313" key="1">
    <source>
        <dbReference type="EMBL" id="SDB95848.1"/>
    </source>
</evidence>
<keyword evidence="2" id="KW-1185">Reference proteome</keyword>
<dbReference type="STRING" id="1236220.SAMN04488112_101115"/>
<dbReference type="SUPFAM" id="SSF160755">
    <property type="entry name" value="YugN-like"/>
    <property type="match status" value="1"/>
</dbReference>
<dbReference type="OrthoDB" id="2474573at2"/>
<organism evidence="1 2">
    <name type="scientific">Melghirimyces thermohalophilus</name>
    <dbReference type="NCBI Taxonomy" id="1236220"/>
    <lineage>
        <taxon>Bacteria</taxon>
        <taxon>Bacillati</taxon>
        <taxon>Bacillota</taxon>
        <taxon>Bacilli</taxon>
        <taxon>Bacillales</taxon>
        <taxon>Thermoactinomycetaceae</taxon>
        <taxon>Melghirimyces</taxon>
    </lineage>
</organism>
<dbReference type="RefSeq" id="WP_091565418.1">
    <property type="nucleotide sequence ID" value="NZ_FMZA01000001.1"/>
</dbReference>
<dbReference type="EMBL" id="FMZA01000001">
    <property type="protein sequence ID" value="SDB95848.1"/>
    <property type="molecule type" value="Genomic_DNA"/>
</dbReference>
<proteinExistence type="predicted"/>
<reference evidence="1 2" key="1">
    <citation type="submission" date="2016-10" db="EMBL/GenBank/DDBJ databases">
        <authorList>
            <person name="de Groot N.N."/>
        </authorList>
    </citation>
    <scope>NUCLEOTIDE SEQUENCE [LARGE SCALE GENOMIC DNA]</scope>
    <source>
        <strain evidence="1 2">DSM 45514</strain>
    </source>
</reference>